<proteinExistence type="inferred from homology"/>
<dbReference type="EMBL" id="FNUE01000001">
    <property type="protein sequence ID" value="SED98058.1"/>
    <property type="molecule type" value="Genomic_DNA"/>
</dbReference>
<dbReference type="Gene3D" id="3.40.50.1820">
    <property type="entry name" value="alpha/beta hydrolase"/>
    <property type="match status" value="1"/>
</dbReference>
<sequence>MDLCNYVEDVVFVGISLNGSEKDWHIQRDMDFTPSQFKNLGLLEGLKNSNPDNNIKIKVKTGGGNQLNKESTGGANLFLDFLENEVIEFVEKEYPNLNKRRGLLGHSFGGLFGFYTLQNRPELFKDLLLISASLSWNSSELVDKENFSKLKGSNSEIKLYHSYGEKEIKGIRTSNNDVSKIIIELKLENLNYKFNPVKNTNHHSVLSRAIYDGLLYLYKK</sequence>
<name>A0A0M9CH12_9FLAO</name>
<dbReference type="EMBL" id="LGBR01000001">
    <property type="protein sequence ID" value="KOY51999.1"/>
    <property type="molecule type" value="Genomic_DNA"/>
</dbReference>
<comment type="caution">
    <text evidence="3">The sequence shown here is derived from an EMBL/GenBank/DDBJ whole genome shotgun (WGS) entry which is preliminary data.</text>
</comment>
<protein>
    <recommendedName>
        <fullName evidence="7">Esterase</fullName>
    </recommendedName>
</protein>
<dbReference type="InterPro" id="IPR000801">
    <property type="entry name" value="Esterase-like"/>
</dbReference>
<gene>
    <name evidence="3" type="ORF">I602_1559</name>
    <name evidence="4" type="ORF">SAMN05444353_0208</name>
</gene>
<reference evidence="4 6" key="2">
    <citation type="submission" date="2016-10" db="EMBL/GenBank/DDBJ databases">
        <authorList>
            <person name="Varghese N."/>
            <person name="Submissions S."/>
        </authorList>
    </citation>
    <scope>NUCLEOTIDE SEQUENCE [LARGE SCALE GENOMIC DNA]</scope>
    <source>
        <strain evidence="4 6">DSW-5</strain>
    </source>
</reference>
<dbReference type="PANTHER" id="PTHR40841">
    <property type="entry name" value="SIDEROPHORE TRIACETYLFUSARININE C ESTERASE"/>
    <property type="match status" value="1"/>
</dbReference>
<comment type="similarity">
    <text evidence="1">Belongs to the esterase D family.</text>
</comment>
<dbReference type="Proteomes" id="UP000037716">
    <property type="component" value="Unassembled WGS sequence"/>
</dbReference>
<dbReference type="SUPFAM" id="SSF53474">
    <property type="entry name" value="alpha/beta-Hydrolases"/>
    <property type="match status" value="1"/>
</dbReference>
<keyword evidence="2" id="KW-0378">Hydrolase</keyword>
<evidence type="ECO:0000313" key="4">
    <source>
        <dbReference type="EMBL" id="SED98058.1"/>
    </source>
</evidence>
<dbReference type="OrthoDB" id="9784036at2"/>
<organism evidence="3 5">
    <name type="scientific">Polaribacter dokdonensis DSW-5</name>
    <dbReference type="NCBI Taxonomy" id="1300348"/>
    <lineage>
        <taxon>Bacteria</taxon>
        <taxon>Pseudomonadati</taxon>
        <taxon>Bacteroidota</taxon>
        <taxon>Flavobacteriia</taxon>
        <taxon>Flavobacteriales</taxon>
        <taxon>Flavobacteriaceae</taxon>
    </lineage>
</organism>
<dbReference type="AlphaFoldDB" id="A0A0M9CH12"/>
<keyword evidence="6" id="KW-1185">Reference proteome</keyword>
<evidence type="ECO:0000313" key="3">
    <source>
        <dbReference type="EMBL" id="KOY51999.1"/>
    </source>
</evidence>
<dbReference type="RefSeq" id="WP_053974139.1">
    <property type="nucleotide sequence ID" value="NZ_FNUE01000001.1"/>
</dbReference>
<evidence type="ECO:0000256" key="2">
    <source>
        <dbReference type="ARBA" id="ARBA00022801"/>
    </source>
</evidence>
<dbReference type="InterPro" id="IPR029058">
    <property type="entry name" value="AB_hydrolase_fold"/>
</dbReference>
<dbReference type="Proteomes" id="UP000183071">
    <property type="component" value="Unassembled WGS sequence"/>
</dbReference>
<dbReference type="GO" id="GO:0016788">
    <property type="term" value="F:hydrolase activity, acting on ester bonds"/>
    <property type="evidence" value="ECO:0007669"/>
    <property type="project" value="TreeGrafter"/>
</dbReference>
<dbReference type="PATRIC" id="fig|1300348.6.peg.1558"/>
<reference evidence="3 5" key="1">
    <citation type="submission" date="2015-07" db="EMBL/GenBank/DDBJ databases">
        <title>Genome of Polaribacter dokdonenesis DSW-5, isolated from seawater off Dokdo in Korea.</title>
        <authorList>
            <person name="Yoon K."/>
            <person name="Song J.Y."/>
            <person name="Kim J.F."/>
        </authorList>
    </citation>
    <scope>NUCLEOTIDE SEQUENCE [LARGE SCALE GENOMIC DNA]</scope>
    <source>
        <strain evidence="3 5">DSW-5</strain>
    </source>
</reference>
<evidence type="ECO:0000313" key="5">
    <source>
        <dbReference type="Proteomes" id="UP000037716"/>
    </source>
</evidence>
<dbReference type="Pfam" id="PF00756">
    <property type="entry name" value="Esterase"/>
    <property type="match status" value="1"/>
</dbReference>
<dbReference type="PANTHER" id="PTHR40841:SF2">
    <property type="entry name" value="SIDEROPHORE-DEGRADING ESTERASE (EUROFUNG)"/>
    <property type="match status" value="1"/>
</dbReference>
<evidence type="ECO:0008006" key="7">
    <source>
        <dbReference type="Google" id="ProtNLM"/>
    </source>
</evidence>
<evidence type="ECO:0000256" key="1">
    <source>
        <dbReference type="ARBA" id="ARBA00005622"/>
    </source>
</evidence>
<evidence type="ECO:0000313" key="6">
    <source>
        <dbReference type="Proteomes" id="UP000183071"/>
    </source>
</evidence>
<accession>A0A0M9CH12</accession>
<dbReference type="InterPro" id="IPR052558">
    <property type="entry name" value="Siderophore_Hydrolase_D"/>
</dbReference>